<dbReference type="CDD" id="cd00840">
    <property type="entry name" value="MPP_Mre11_N"/>
    <property type="match status" value="1"/>
</dbReference>
<name>A0A411PDH3_9GAMM</name>
<evidence type="ECO:0000313" key="11">
    <source>
        <dbReference type="EMBL" id="QBF81603.1"/>
    </source>
</evidence>
<feature type="domain" description="Calcineurin-like phosphoesterase" evidence="9">
    <location>
        <begin position="1"/>
        <end position="230"/>
    </location>
</feature>
<comment type="subunit">
    <text evidence="2 7">Heterodimer of SbcC and SbcD.</text>
</comment>
<dbReference type="GO" id="GO:0006310">
    <property type="term" value="P:DNA recombination"/>
    <property type="evidence" value="ECO:0007669"/>
    <property type="project" value="UniProtKB-KW"/>
</dbReference>
<dbReference type="PANTHER" id="PTHR30337:SF0">
    <property type="entry name" value="NUCLEASE SBCCD SUBUNIT D"/>
    <property type="match status" value="1"/>
</dbReference>
<dbReference type="InterPro" id="IPR004843">
    <property type="entry name" value="Calcineurin-like_PHP"/>
</dbReference>
<dbReference type="Pfam" id="PF00149">
    <property type="entry name" value="Metallophos"/>
    <property type="match status" value="1"/>
</dbReference>
<gene>
    <name evidence="7 11" type="primary">sbcD</name>
    <name evidence="11" type="ORF">EXU30_02020</name>
</gene>
<evidence type="ECO:0000313" key="12">
    <source>
        <dbReference type="Proteomes" id="UP000291106"/>
    </source>
</evidence>
<dbReference type="PANTHER" id="PTHR30337">
    <property type="entry name" value="COMPONENT OF ATP-DEPENDENT DSDNA EXONUCLEASE"/>
    <property type="match status" value="1"/>
</dbReference>
<dbReference type="EMBL" id="CP036200">
    <property type="protein sequence ID" value="QBF81603.1"/>
    <property type="molecule type" value="Genomic_DNA"/>
</dbReference>
<dbReference type="OrthoDB" id="9773856at2"/>
<dbReference type="KEGG" id="smai:EXU30_02020"/>
<dbReference type="SUPFAM" id="SSF56300">
    <property type="entry name" value="Metallo-dependent phosphatases"/>
    <property type="match status" value="1"/>
</dbReference>
<keyword evidence="7" id="KW-0233">DNA recombination</keyword>
<proteinExistence type="inferred from homology"/>
<sequence length="447" mass="49959">MRILHTSDWHLGQYFYGKSRAAEHQAFMDWLLEQIKLHQVDLLIVAGDIFDTTTPPSYARALYNQFIVDLQQTECQLLILGGNHDSVATLGESQGLLAYLNTHVIPGGFDSPEQHVLSFDKDGEPMALVCALPFLRPRELVTSQAGDSRESKQQKLASAIADYYQQSFDHAQKINAELATPVPIIATGHLTTVGVTSSESVRDIYIGTLDAFNANLFPAADYIALGHIHRSQKVAKTEHIRYSGSPIPLSFDEIGFDERFAQSESSSGKSVLLVSFEQDKLTEVTELDVPLFQPMTVLKGKLADIEASIDKLVQSAAEHNKAQNTWLSIEVEQQDLLSDLQDRIAQLIADKPLEVLQLKRARKPRSQTISDTHNETLSEIKVEDVFERRLALEVFETEDELASRERLRVKFKELVEQVQQETAAPKQDAQEPLQPESQAQSKAEAKA</sequence>
<evidence type="ECO:0000256" key="2">
    <source>
        <dbReference type="ARBA" id="ARBA00011322"/>
    </source>
</evidence>
<dbReference type="GO" id="GO:0008408">
    <property type="term" value="F:3'-5' exonuclease activity"/>
    <property type="evidence" value="ECO:0007669"/>
    <property type="project" value="InterPro"/>
</dbReference>
<evidence type="ECO:0000256" key="1">
    <source>
        <dbReference type="ARBA" id="ARBA00010555"/>
    </source>
</evidence>
<dbReference type="RefSeq" id="WP_130597577.1">
    <property type="nucleotide sequence ID" value="NZ_CP036200.1"/>
</dbReference>
<evidence type="ECO:0000259" key="9">
    <source>
        <dbReference type="Pfam" id="PF00149"/>
    </source>
</evidence>
<evidence type="ECO:0000256" key="7">
    <source>
        <dbReference type="RuleBase" id="RU363069"/>
    </source>
</evidence>
<evidence type="ECO:0000256" key="8">
    <source>
        <dbReference type="SAM" id="MobiDB-lite"/>
    </source>
</evidence>
<dbReference type="InterPro" id="IPR004593">
    <property type="entry name" value="SbcD"/>
</dbReference>
<keyword evidence="7" id="KW-0235">DNA replication</keyword>
<feature type="domain" description="Nuclease SbcCD subunit D C-terminal" evidence="10">
    <location>
        <begin position="292"/>
        <end position="392"/>
    </location>
</feature>
<feature type="region of interest" description="Disordered" evidence="8">
    <location>
        <begin position="419"/>
        <end position="447"/>
    </location>
</feature>
<dbReference type="Proteomes" id="UP000291106">
    <property type="component" value="Chromosome"/>
</dbReference>
<evidence type="ECO:0000256" key="6">
    <source>
        <dbReference type="ARBA" id="ARBA00022839"/>
    </source>
</evidence>
<dbReference type="NCBIfam" id="TIGR00619">
    <property type="entry name" value="sbcd"/>
    <property type="match status" value="1"/>
</dbReference>
<keyword evidence="5 7" id="KW-0378">Hydrolase</keyword>
<evidence type="ECO:0000256" key="4">
    <source>
        <dbReference type="ARBA" id="ARBA00022722"/>
    </source>
</evidence>
<evidence type="ECO:0000256" key="3">
    <source>
        <dbReference type="ARBA" id="ARBA00013365"/>
    </source>
</evidence>
<evidence type="ECO:0000259" key="10">
    <source>
        <dbReference type="Pfam" id="PF12320"/>
    </source>
</evidence>
<keyword evidence="7" id="KW-0255">Endonuclease</keyword>
<dbReference type="GO" id="GO:0006260">
    <property type="term" value="P:DNA replication"/>
    <property type="evidence" value="ECO:0007669"/>
    <property type="project" value="UniProtKB-KW"/>
</dbReference>
<comment type="function">
    <text evidence="7">SbcCD cleaves DNA hairpin structures. These structures can inhibit DNA replication and are intermediates in certain DNA recombination reactions. The complex acts as a 3'-&gt;5' double strand exonuclease that can open hairpins. It also has a 5' single-strand endonuclease activity.</text>
</comment>
<dbReference type="InterPro" id="IPR041796">
    <property type="entry name" value="Mre11_N"/>
</dbReference>
<dbReference type="Gene3D" id="3.60.21.10">
    <property type="match status" value="1"/>
</dbReference>
<dbReference type="InterPro" id="IPR050535">
    <property type="entry name" value="DNA_Repair-Maintenance_Comp"/>
</dbReference>
<keyword evidence="12" id="KW-1185">Reference proteome</keyword>
<protein>
    <recommendedName>
        <fullName evidence="3 7">Nuclease SbcCD subunit D</fullName>
    </recommendedName>
</protein>
<reference evidence="11 12" key="1">
    <citation type="submission" date="2019-02" db="EMBL/GenBank/DDBJ databases">
        <title>Shewanella sp. D4-2 isolated from Dokdo Island.</title>
        <authorList>
            <person name="Baek K."/>
        </authorList>
    </citation>
    <scope>NUCLEOTIDE SEQUENCE [LARGE SCALE GENOMIC DNA]</scope>
    <source>
        <strain evidence="11 12">D4-2</strain>
    </source>
</reference>
<keyword evidence="4 7" id="KW-0540">Nuclease</keyword>
<dbReference type="AlphaFoldDB" id="A0A411PDH3"/>
<keyword evidence="6 7" id="KW-0269">Exonuclease</keyword>
<dbReference type="GO" id="GO:0004519">
    <property type="term" value="F:endonuclease activity"/>
    <property type="evidence" value="ECO:0007669"/>
    <property type="project" value="UniProtKB-KW"/>
</dbReference>
<accession>A0A411PDH3</accession>
<comment type="similarity">
    <text evidence="1 7">Belongs to the SbcD family.</text>
</comment>
<dbReference type="Pfam" id="PF12320">
    <property type="entry name" value="SbcD_C"/>
    <property type="match status" value="1"/>
</dbReference>
<dbReference type="InterPro" id="IPR026843">
    <property type="entry name" value="SbcD_C"/>
</dbReference>
<dbReference type="NCBIfam" id="NF008206">
    <property type="entry name" value="PRK10966.1"/>
    <property type="match status" value="1"/>
</dbReference>
<dbReference type="Gene3D" id="3.30.160.720">
    <property type="match status" value="1"/>
</dbReference>
<evidence type="ECO:0000256" key="5">
    <source>
        <dbReference type="ARBA" id="ARBA00022801"/>
    </source>
</evidence>
<organism evidence="11 12">
    <name type="scientific">Shewanella maritima</name>
    <dbReference type="NCBI Taxonomy" id="2520507"/>
    <lineage>
        <taxon>Bacteria</taxon>
        <taxon>Pseudomonadati</taxon>
        <taxon>Pseudomonadota</taxon>
        <taxon>Gammaproteobacteria</taxon>
        <taxon>Alteromonadales</taxon>
        <taxon>Shewanellaceae</taxon>
        <taxon>Shewanella</taxon>
    </lineage>
</organism>
<dbReference type="InterPro" id="IPR029052">
    <property type="entry name" value="Metallo-depent_PP-like"/>
</dbReference>